<dbReference type="InterPro" id="IPR014001">
    <property type="entry name" value="Helicase_ATP-bd"/>
</dbReference>
<dbReference type="EMBL" id="DTLS01000037">
    <property type="protein sequence ID" value="HGZ59829.1"/>
    <property type="molecule type" value="Genomic_DNA"/>
</dbReference>
<dbReference type="InterPro" id="IPR027417">
    <property type="entry name" value="P-loop_NTPase"/>
</dbReference>
<dbReference type="GO" id="GO:0003676">
    <property type="term" value="F:nucleic acid binding"/>
    <property type="evidence" value="ECO:0007669"/>
    <property type="project" value="InterPro"/>
</dbReference>
<dbReference type="InterPro" id="IPR001650">
    <property type="entry name" value="Helicase_C-like"/>
</dbReference>
<keyword evidence="5" id="KW-0347">Helicase</keyword>
<keyword evidence="2" id="KW-0067">ATP-binding</keyword>
<evidence type="ECO:0000313" key="5">
    <source>
        <dbReference type="EMBL" id="HGZ59829.1"/>
    </source>
</evidence>
<dbReference type="PROSITE" id="PS51192">
    <property type="entry name" value="HELICASE_ATP_BIND_1"/>
    <property type="match status" value="1"/>
</dbReference>
<dbReference type="AlphaFoldDB" id="A0A7J3SLS3"/>
<dbReference type="PANTHER" id="PTHR47957">
    <property type="entry name" value="ATP-DEPENDENT HELICASE HRQ1"/>
    <property type="match status" value="1"/>
</dbReference>
<protein>
    <submittedName>
        <fullName evidence="5">DEAD/DEAH box helicase</fullName>
    </submittedName>
</protein>
<evidence type="ECO:0000259" key="3">
    <source>
        <dbReference type="PROSITE" id="PS51192"/>
    </source>
</evidence>
<dbReference type="GO" id="GO:0043138">
    <property type="term" value="F:3'-5' DNA helicase activity"/>
    <property type="evidence" value="ECO:0007669"/>
    <property type="project" value="TreeGrafter"/>
</dbReference>
<comment type="caution">
    <text evidence="5">The sequence shown here is derived from an EMBL/GenBank/DDBJ whole genome shotgun (WGS) entry which is preliminary data.</text>
</comment>
<dbReference type="Gene3D" id="3.40.50.300">
    <property type="entry name" value="P-loop containing nucleotide triphosphate hydrolases"/>
    <property type="match status" value="2"/>
</dbReference>
<dbReference type="GO" id="GO:0036297">
    <property type="term" value="P:interstrand cross-link repair"/>
    <property type="evidence" value="ECO:0007669"/>
    <property type="project" value="TreeGrafter"/>
</dbReference>
<feature type="domain" description="Helicase C-terminal" evidence="4">
    <location>
        <begin position="342"/>
        <end position="495"/>
    </location>
</feature>
<feature type="domain" description="Helicase ATP-binding" evidence="3">
    <location>
        <begin position="65"/>
        <end position="253"/>
    </location>
</feature>
<gene>
    <name evidence="5" type="ORF">ENW83_01295</name>
</gene>
<dbReference type="GO" id="GO:0005524">
    <property type="term" value="F:ATP binding"/>
    <property type="evidence" value="ECO:0007669"/>
    <property type="project" value="UniProtKB-KW"/>
</dbReference>
<organism evidence="5">
    <name type="scientific">Fervidicoccus fontis</name>
    <dbReference type="NCBI Taxonomy" id="683846"/>
    <lineage>
        <taxon>Archaea</taxon>
        <taxon>Thermoproteota</taxon>
        <taxon>Thermoprotei</taxon>
        <taxon>Fervidicoccales</taxon>
        <taxon>Fervidicoccaceae</taxon>
        <taxon>Fervidicoccus</taxon>
    </lineage>
</organism>
<dbReference type="PROSITE" id="PS51194">
    <property type="entry name" value="HELICASE_CTER"/>
    <property type="match status" value="1"/>
</dbReference>
<keyword evidence="1" id="KW-0547">Nucleotide-binding</keyword>
<dbReference type="SMART" id="SM00487">
    <property type="entry name" value="DEXDc"/>
    <property type="match status" value="1"/>
</dbReference>
<accession>A0A7J3SLS3</accession>
<sequence>MRVLDSKSSLERDGYSVLTKYEPAVEPIRIASTFSDLYPELRQSQEDRVIQIAGLNPYQHQLEAMDALISGFNLIMISGTGSGKTEAWALPALRASAQKRDFRVIAVYPTLALAEDQIKRISAYAKAFGVEVLRLDSPTKEELRKSEGRGGIRKRIAGSNVMITNPSYLMSELKKYVTQRDRSIIEPYLSSADLIVLDEFDFYDPRSISLLLGMVQIISETARSPPQVAVLTATLSNPEELGEYLKGVTGRGFKVVRGEAFHVENRINIVLGKNLRSVWEEIRKRKTEIIQKMKEQGVGSGSEVLDALEDFEKFRVNSYRITSFIEALGIPVPSMGMDLGEVLERYLDDEGLTIVFTRSINKAEELGRSLRMRLGEAANSISTHHHLVSKERRKEVEEKAREGKMKIIISPRTLSQGIDIGRVVRIVHIGLPDSVREYKQREGRKGRRKEIPFTETIIIPFGSWDRELLTKGFETFEKWLSLPLEKTMVNPKNLYQKLFTGLSKLMTTWYKREELTELELEALKRARVIGGKGEINRVKLKYVWDRMNFYEFAPPYGIKRLIEEERGPRILEPIGFCDLVEIFQRGCFDYSNDAIVYSHRIVEKGRGVTAVIEKRLRDVKFWEDESIGRAAEEYMDTKYRWGEDPSIMKDIMHGLLTSKVVVTVYPPRGGFGLLVKIPDRVLWIASSARPKIFTVDGKAIVSRNKKIIEVPVEVHGKYTDYTYGYVYEVDERLDERLIRLGLSLIIIALRRLESISLGLLEYGIATVGGKKMFDLHETASAGFIDNFDWLSFREKLEKYEPDDLDLILLNEVDEIAYADFIELGFDWKSVKEYSVKMLEYLNQGKTIEVLISGELARIPKPSRALKIVSLDAMIEPIERGDKPFLYLVAISYFDGENAESYANITPVAPGLKPEQAIKRFESELEDMMSYGEFKLLVPSEELSRTLMSMGLKRLPEIVERNGIEVIKLIEKKVDPPSLEPYLSLARSMYPQEGDATIEKVLEIVQKIRREGYTKLTESEAKAVNSYIRMRSIALYLAYIHSSV</sequence>
<dbReference type="SMART" id="SM00490">
    <property type="entry name" value="HELICc"/>
    <property type="match status" value="1"/>
</dbReference>
<dbReference type="SUPFAM" id="SSF52540">
    <property type="entry name" value="P-loop containing nucleoside triphosphate hydrolases"/>
    <property type="match status" value="1"/>
</dbReference>
<dbReference type="Pfam" id="PF00271">
    <property type="entry name" value="Helicase_C"/>
    <property type="match status" value="1"/>
</dbReference>
<dbReference type="GO" id="GO:0006289">
    <property type="term" value="P:nucleotide-excision repair"/>
    <property type="evidence" value="ECO:0007669"/>
    <property type="project" value="TreeGrafter"/>
</dbReference>
<keyword evidence="5" id="KW-0378">Hydrolase</keyword>
<evidence type="ECO:0000256" key="2">
    <source>
        <dbReference type="ARBA" id="ARBA00022840"/>
    </source>
</evidence>
<dbReference type="InterPro" id="IPR011545">
    <property type="entry name" value="DEAD/DEAH_box_helicase_dom"/>
</dbReference>
<dbReference type="Pfam" id="PF00270">
    <property type="entry name" value="DEAD"/>
    <property type="match status" value="1"/>
</dbReference>
<proteinExistence type="predicted"/>
<evidence type="ECO:0000259" key="4">
    <source>
        <dbReference type="PROSITE" id="PS51194"/>
    </source>
</evidence>
<dbReference type="PANTHER" id="PTHR47957:SF3">
    <property type="entry name" value="ATP-DEPENDENT HELICASE HRQ1"/>
    <property type="match status" value="1"/>
</dbReference>
<reference evidence="5" key="1">
    <citation type="journal article" date="2020" name="mSystems">
        <title>Genome- and Community-Level Interaction Insights into Carbon Utilization and Element Cycling Functions of Hydrothermarchaeota in Hydrothermal Sediment.</title>
        <authorList>
            <person name="Zhou Z."/>
            <person name="Liu Y."/>
            <person name="Xu W."/>
            <person name="Pan J."/>
            <person name="Luo Z.H."/>
            <person name="Li M."/>
        </authorList>
    </citation>
    <scope>NUCLEOTIDE SEQUENCE [LARGE SCALE GENOMIC DNA]</scope>
    <source>
        <strain evidence="5">SpSt-885</strain>
    </source>
</reference>
<evidence type="ECO:0000256" key="1">
    <source>
        <dbReference type="ARBA" id="ARBA00022741"/>
    </source>
</evidence>
<name>A0A7J3SLS3_9CREN</name>